<protein>
    <recommendedName>
        <fullName evidence="6">Amino acid permease/ SLC12A domain-containing protein</fullName>
    </recommendedName>
</protein>
<keyword evidence="8" id="KW-1185">Reference proteome</keyword>
<comment type="subcellular location">
    <subcellularLocation>
        <location evidence="1">Membrane</location>
        <topology evidence="1">Multi-pass membrane protein</topology>
    </subcellularLocation>
</comment>
<keyword evidence="2 5" id="KW-0812">Transmembrane</keyword>
<dbReference type="EMBL" id="ML769395">
    <property type="protein sequence ID" value="KAE9407579.1"/>
    <property type="molecule type" value="Genomic_DNA"/>
</dbReference>
<evidence type="ECO:0000256" key="3">
    <source>
        <dbReference type="ARBA" id="ARBA00022989"/>
    </source>
</evidence>
<keyword evidence="3 5" id="KW-1133">Transmembrane helix</keyword>
<feature type="transmembrane region" description="Helical" evidence="5">
    <location>
        <begin position="30"/>
        <end position="54"/>
    </location>
</feature>
<keyword evidence="4 5" id="KW-0472">Membrane</keyword>
<dbReference type="GO" id="GO:0016020">
    <property type="term" value="C:membrane"/>
    <property type="evidence" value="ECO:0007669"/>
    <property type="project" value="UniProtKB-SubCell"/>
</dbReference>
<proteinExistence type="predicted"/>
<organism evidence="7 8">
    <name type="scientific">Gymnopus androsaceus JB14</name>
    <dbReference type="NCBI Taxonomy" id="1447944"/>
    <lineage>
        <taxon>Eukaryota</taxon>
        <taxon>Fungi</taxon>
        <taxon>Dikarya</taxon>
        <taxon>Basidiomycota</taxon>
        <taxon>Agaricomycotina</taxon>
        <taxon>Agaricomycetes</taxon>
        <taxon>Agaricomycetidae</taxon>
        <taxon>Agaricales</taxon>
        <taxon>Marasmiineae</taxon>
        <taxon>Omphalotaceae</taxon>
        <taxon>Gymnopus</taxon>
    </lineage>
</organism>
<dbReference type="AlphaFoldDB" id="A0A6A4IAK6"/>
<reference evidence="7" key="1">
    <citation type="journal article" date="2019" name="Environ. Microbiol.">
        <title>Fungal ecological strategies reflected in gene transcription - a case study of two litter decomposers.</title>
        <authorList>
            <person name="Barbi F."/>
            <person name="Kohler A."/>
            <person name="Barry K."/>
            <person name="Baskaran P."/>
            <person name="Daum C."/>
            <person name="Fauchery L."/>
            <person name="Ihrmark K."/>
            <person name="Kuo A."/>
            <person name="LaButti K."/>
            <person name="Lipzen A."/>
            <person name="Morin E."/>
            <person name="Grigoriev I.V."/>
            <person name="Henrissat B."/>
            <person name="Lindahl B."/>
            <person name="Martin F."/>
        </authorList>
    </citation>
    <scope>NUCLEOTIDE SEQUENCE</scope>
    <source>
        <strain evidence="7">JB14</strain>
    </source>
</reference>
<evidence type="ECO:0000256" key="4">
    <source>
        <dbReference type="ARBA" id="ARBA00023136"/>
    </source>
</evidence>
<dbReference type="OrthoDB" id="3900342at2759"/>
<dbReference type="GO" id="GO:0055085">
    <property type="term" value="P:transmembrane transport"/>
    <property type="evidence" value="ECO:0007669"/>
    <property type="project" value="InterPro"/>
</dbReference>
<evidence type="ECO:0000256" key="5">
    <source>
        <dbReference type="SAM" id="Phobius"/>
    </source>
</evidence>
<accession>A0A6A4IAK6</accession>
<dbReference type="Proteomes" id="UP000799118">
    <property type="component" value="Unassembled WGS sequence"/>
</dbReference>
<feature type="domain" description="Amino acid permease/ SLC12A" evidence="6">
    <location>
        <begin position="3"/>
        <end position="46"/>
    </location>
</feature>
<gene>
    <name evidence="7" type="ORF">BT96DRAFT_914582</name>
</gene>
<evidence type="ECO:0000313" key="8">
    <source>
        <dbReference type="Proteomes" id="UP000799118"/>
    </source>
</evidence>
<evidence type="ECO:0000313" key="7">
    <source>
        <dbReference type="EMBL" id="KAE9407579.1"/>
    </source>
</evidence>
<evidence type="ECO:0000256" key="1">
    <source>
        <dbReference type="ARBA" id="ARBA00004141"/>
    </source>
</evidence>
<sequence>MIGGPEYISVTVGEVLNPRHTLPQAFHSTFLRLLVFFVLGTFPLVFSPVFLFGAREN</sequence>
<evidence type="ECO:0000256" key="2">
    <source>
        <dbReference type="ARBA" id="ARBA00022692"/>
    </source>
</evidence>
<name>A0A6A4IAK6_9AGAR</name>
<evidence type="ECO:0000259" key="6">
    <source>
        <dbReference type="Pfam" id="PF00324"/>
    </source>
</evidence>
<dbReference type="Pfam" id="PF00324">
    <property type="entry name" value="AA_permease"/>
    <property type="match status" value="1"/>
</dbReference>
<dbReference type="InterPro" id="IPR004841">
    <property type="entry name" value="AA-permease/SLC12A_dom"/>
</dbReference>